<dbReference type="Proteomes" id="UP000650467">
    <property type="component" value="Unassembled WGS sequence"/>
</dbReference>
<evidence type="ECO:0000313" key="1">
    <source>
        <dbReference type="EMBL" id="KAG2444581.1"/>
    </source>
</evidence>
<dbReference type="OrthoDB" id="557330at2759"/>
<organism evidence="1 2">
    <name type="scientific">Chlamydomonas incerta</name>
    <dbReference type="NCBI Taxonomy" id="51695"/>
    <lineage>
        <taxon>Eukaryota</taxon>
        <taxon>Viridiplantae</taxon>
        <taxon>Chlorophyta</taxon>
        <taxon>core chlorophytes</taxon>
        <taxon>Chlorophyceae</taxon>
        <taxon>CS clade</taxon>
        <taxon>Chlamydomonadales</taxon>
        <taxon>Chlamydomonadaceae</taxon>
        <taxon>Chlamydomonas</taxon>
    </lineage>
</organism>
<protein>
    <submittedName>
        <fullName evidence="1">Uncharacterized protein</fullName>
    </submittedName>
</protein>
<keyword evidence="2" id="KW-1185">Reference proteome</keyword>
<name>A0A835WBY0_CHLIN</name>
<dbReference type="EMBL" id="JAEHOC010000002">
    <property type="protein sequence ID" value="KAG2444581.1"/>
    <property type="molecule type" value="Genomic_DNA"/>
</dbReference>
<comment type="caution">
    <text evidence="1">The sequence shown here is derived from an EMBL/GenBank/DDBJ whole genome shotgun (WGS) entry which is preliminary data.</text>
</comment>
<gene>
    <name evidence="1" type="ORF">HXX76_001326</name>
</gene>
<evidence type="ECO:0000313" key="2">
    <source>
        <dbReference type="Proteomes" id="UP000650467"/>
    </source>
</evidence>
<sequence>MSEVYVSWGKLVEVGWKVGGGLVIISQAFTAFQLEIARMKTQEDMKEVRDTIKAMGEAHGKDMKEVRDSITAMGESINAMNKKMEDVLPKKPR</sequence>
<proteinExistence type="predicted"/>
<reference evidence="1" key="1">
    <citation type="journal article" date="2020" name="bioRxiv">
        <title>Comparative genomics of Chlamydomonas.</title>
        <authorList>
            <person name="Craig R.J."/>
            <person name="Hasan A.R."/>
            <person name="Ness R.W."/>
            <person name="Keightley P.D."/>
        </authorList>
    </citation>
    <scope>NUCLEOTIDE SEQUENCE</scope>
    <source>
        <strain evidence="1">SAG 7.73</strain>
    </source>
</reference>
<dbReference type="AlphaFoldDB" id="A0A835WBY0"/>
<accession>A0A835WBY0</accession>